<protein>
    <recommendedName>
        <fullName evidence="7">HTH-type transcriptional regulator BetI</fullName>
    </recommendedName>
</protein>
<dbReference type="InterPro" id="IPR036271">
    <property type="entry name" value="Tet_transcr_reg_TetR-rel_C_sf"/>
</dbReference>
<dbReference type="Pfam" id="PF13977">
    <property type="entry name" value="TetR_C_6"/>
    <property type="match status" value="1"/>
</dbReference>
<dbReference type="NCBIfam" id="NF001978">
    <property type="entry name" value="PRK00767.1"/>
    <property type="match status" value="1"/>
</dbReference>
<dbReference type="InterPro" id="IPR050109">
    <property type="entry name" value="HTH-type_TetR-like_transc_reg"/>
</dbReference>
<evidence type="ECO:0000256" key="5">
    <source>
        <dbReference type="ARBA" id="ARBA00023163"/>
    </source>
</evidence>
<comment type="pathway">
    <text evidence="1 7">Amine and polyamine biosynthesis; betaine biosynthesis via choline pathway [regulation].</text>
</comment>
<dbReference type="InterPro" id="IPR039538">
    <property type="entry name" value="BetI_C"/>
</dbReference>
<evidence type="ECO:0000256" key="8">
    <source>
        <dbReference type="PROSITE-ProRule" id="PRU00335"/>
    </source>
</evidence>
<feature type="DNA-binding region" description="H-T-H motif" evidence="7 8">
    <location>
        <begin position="31"/>
        <end position="50"/>
    </location>
</feature>
<dbReference type="InterPro" id="IPR001647">
    <property type="entry name" value="HTH_TetR"/>
</dbReference>
<dbReference type="EMBL" id="BAABFL010000397">
    <property type="protein sequence ID" value="GAA4650460.1"/>
    <property type="molecule type" value="Genomic_DNA"/>
</dbReference>
<evidence type="ECO:0000256" key="2">
    <source>
        <dbReference type="ARBA" id="ARBA00022491"/>
    </source>
</evidence>
<dbReference type="InterPro" id="IPR009057">
    <property type="entry name" value="Homeodomain-like_sf"/>
</dbReference>
<reference evidence="11" key="1">
    <citation type="journal article" date="2019" name="Int. J. Syst. Evol. Microbiol.">
        <title>The Global Catalogue of Microorganisms (GCM) 10K type strain sequencing project: providing services to taxonomists for standard genome sequencing and annotation.</title>
        <authorList>
            <consortium name="The Broad Institute Genomics Platform"/>
            <consortium name="The Broad Institute Genome Sequencing Center for Infectious Disease"/>
            <person name="Wu L."/>
            <person name="Ma J."/>
        </authorList>
    </citation>
    <scope>NUCLEOTIDE SEQUENCE [LARGE SCALE GENOMIC DNA]</scope>
    <source>
        <strain evidence="11">JCM 17805</strain>
    </source>
</reference>
<feature type="domain" description="HTH tetR-type" evidence="9">
    <location>
        <begin position="8"/>
        <end position="68"/>
    </location>
</feature>
<accession>A0ABP8V2Y5</accession>
<evidence type="ECO:0000256" key="4">
    <source>
        <dbReference type="ARBA" id="ARBA00023125"/>
    </source>
</evidence>
<dbReference type="InterPro" id="IPR023772">
    <property type="entry name" value="DNA-bd_HTH_TetR-type_CS"/>
</dbReference>
<dbReference type="HAMAP" id="MF_00768">
    <property type="entry name" value="HTH_type_BetI"/>
    <property type="match status" value="1"/>
</dbReference>
<dbReference type="InterPro" id="IPR017757">
    <property type="entry name" value="Tscrpt_rep_BetI"/>
</dbReference>
<dbReference type="PROSITE" id="PS50977">
    <property type="entry name" value="HTH_TETR_2"/>
    <property type="match status" value="1"/>
</dbReference>
<evidence type="ECO:0000256" key="6">
    <source>
        <dbReference type="ARBA" id="ARBA00024936"/>
    </source>
</evidence>
<sequence>MPKVGIEPIRRRQLIDATLQCIESHGFQGATIIRISQLAGLSSGIISHYFGGKQGFIEAAVRHLLEQLRQGLLSATDEQTANPHQRLNHIVAVNFSGFQQSSPAIRTWLCFWVRALHEPGLARLQAVNSRRLLSNLLYSYRQLIPNRQHAMNAARMTAAMIDGFWLRSTLSPASETDFREAEQLCRHFIEQQIQQYGEV</sequence>
<keyword evidence="5 7" id="KW-0804">Transcription</keyword>
<evidence type="ECO:0000256" key="7">
    <source>
        <dbReference type="HAMAP-Rule" id="MF_00768"/>
    </source>
</evidence>
<keyword evidence="3 7" id="KW-0805">Transcription regulation</keyword>
<evidence type="ECO:0000256" key="1">
    <source>
        <dbReference type="ARBA" id="ARBA00004719"/>
    </source>
</evidence>
<dbReference type="SUPFAM" id="SSF48498">
    <property type="entry name" value="Tetracyclin repressor-like, C-terminal domain"/>
    <property type="match status" value="1"/>
</dbReference>
<keyword evidence="11" id="KW-1185">Reference proteome</keyword>
<comment type="caution">
    <text evidence="10">The sequence shown here is derived from an EMBL/GenBank/DDBJ whole genome shotgun (WGS) entry which is preliminary data.</text>
</comment>
<evidence type="ECO:0000256" key="3">
    <source>
        <dbReference type="ARBA" id="ARBA00023015"/>
    </source>
</evidence>
<comment type="function">
    <text evidence="6">Repressor involved in the biosynthesis of the osmoprotectant glycine betaine. It represses transcription of the choline transporter BetT and the genes of BetAB involved in the synthesis of glycine betaine.</text>
</comment>
<dbReference type="Pfam" id="PF00440">
    <property type="entry name" value="TetR_N"/>
    <property type="match status" value="1"/>
</dbReference>
<dbReference type="Proteomes" id="UP001500604">
    <property type="component" value="Unassembled WGS sequence"/>
</dbReference>
<comment type="function">
    <text evidence="7">Repressor involved in choline regulation of the bet genes.</text>
</comment>
<evidence type="ECO:0000313" key="10">
    <source>
        <dbReference type="EMBL" id="GAA4650460.1"/>
    </source>
</evidence>
<name>A0ABP8V2Y5_9GAMM</name>
<dbReference type="PANTHER" id="PTHR30055:SF234">
    <property type="entry name" value="HTH-TYPE TRANSCRIPTIONAL REGULATOR BETI"/>
    <property type="match status" value="1"/>
</dbReference>
<dbReference type="RefSeq" id="WP_345196643.1">
    <property type="nucleotide sequence ID" value="NZ_BAABFL010000397.1"/>
</dbReference>
<evidence type="ECO:0000259" key="9">
    <source>
        <dbReference type="PROSITE" id="PS50977"/>
    </source>
</evidence>
<proteinExistence type="inferred from homology"/>
<gene>
    <name evidence="7 10" type="primary">betI</name>
    <name evidence="10" type="ORF">GCM10023116_27430</name>
</gene>
<evidence type="ECO:0000313" key="11">
    <source>
        <dbReference type="Proteomes" id="UP001500604"/>
    </source>
</evidence>
<dbReference type="PROSITE" id="PS01081">
    <property type="entry name" value="HTH_TETR_1"/>
    <property type="match status" value="1"/>
</dbReference>
<keyword evidence="4 7" id="KW-0238">DNA-binding</keyword>
<dbReference type="NCBIfam" id="TIGR03384">
    <property type="entry name" value="betaine_BetI"/>
    <property type="match status" value="1"/>
</dbReference>
<dbReference type="PANTHER" id="PTHR30055">
    <property type="entry name" value="HTH-TYPE TRANSCRIPTIONAL REGULATOR RUTR"/>
    <property type="match status" value="1"/>
</dbReference>
<dbReference type="SUPFAM" id="SSF46689">
    <property type="entry name" value="Homeodomain-like"/>
    <property type="match status" value="1"/>
</dbReference>
<keyword evidence="2 7" id="KW-0678">Repressor</keyword>
<dbReference type="Gene3D" id="1.10.357.10">
    <property type="entry name" value="Tetracycline Repressor, domain 2"/>
    <property type="match status" value="1"/>
</dbReference>
<organism evidence="10 11">
    <name type="scientific">Kistimonas scapharcae</name>
    <dbReference type="NCBI Taxonomy" id="1036133"/>
    <lineage>
        <taxon>Bacteria</taxon>
        <taxon>Pseudomonadati</taxon>
        <taxon>Pseudomonadota</taxon>
        <taxon>Gammaproteobacteria</taxon>
        <taxon>Oceanospirillales</taxon>
        <taxon>Endozoicomonadaceae</taxon>
        <taxon>Kistimonas</taxon>
    </lineage>
</organism>